<reference evidence="1 2" key="1">
    <citation type="submission" date="2017-04" db="EMBL/GenBank/DDBJ databases">
        <title>Genome Sequence of Marinobacter salarius strain SMR5 Isolated from a culture of the Diatom Skeletonema marinoi.</title>
        <authorList>
            <person name="Topel M."/>
            <person name="Pinder M.I.M."/>
            <person name="Johansson O.N."/>
            <person name="Kourtchenko O."/>
            <person name="Godhe A."/>
            <person name="Clarke A.K."/>
        </authorList>
    </citation>
    <scope>NUCLEOTIDE SEQUENCE [LARGE SCALE GENOMIC DNA]</scope>
    <source>
        <strain evidence="1 2">SMR5</strain>
    </source>
</reference>
<dbReference type="Proteomes" id="UP000193100">
    <property type="component" value="Chromosome"/>
</dbReference>
<accession>A0A1W6K4R2</accession>
<dbReference type="EMBL" id="CP020931">
    <property type="protein sequence ID" value="ARM82329.1"/>
    <property type="molecule type" value="Genomic_DNA"/>
</dbReference>
<sequence length="159" mass="17935">MIKLPFAQYRQAEICEYEGQPLINALPPINSPQDTAKMLARFPKVDEAEKALPAHIRRHAMMRILDQFLYPTKSHLQLEQMISGMIRRGYLSRNIAVPDYHRNLDAVAHTDFNAIVRNAGNEALVSSIIGCSGTGKSTAVEAILKTYPQAFYHPEYQHA</sequence>
<protein>
    <submittedName>
        <fullName evidence="1">Transposon Tn7 transposition protein TnsC</fullName>
    </submittedName>
</protein>
<gene>
    <name evidence="1" type="primary">tnsC</name>
    <name evidence="1" type="ORF">MARSALSMR5_00226</name>
</gene>
<dbReference type="RefSeq" id="WP_199480530.1">
    <property type="nucleotide sequence ID" value="NZ_DQRB01000031.1"/>
</dbReference>
<proteinExistence type="predicted"/>
<dbReference type="AlphaFoldDB" id="A0A1W6K4R2"/>
<name>A0A1W6K4R2_9GAMM</name>
<evidence type="ECO:0000313" key="2">
    <source>
        <dbReference type="Proteomes" id="UP000193100"/>
    </source>
</evidence>
<organism evidence="1 2">
    <name type="scientific">Marinobacter salarius</name>
    <dbReference type="NCBI Taxonomy" id="1420917"/>
    <lineage>
        <taxon>Bacteria</taxon>
        <taxon>Pseudomonadati</taxon>
        <taxon>Pseudomonadota</taxon>
        <taxon>Gammaproteobacteria</taxon>
        <taxon>Pseudomonadales</taxon>
        <taxon>Marinobacteraceae</taxon>
        <taxon>Marinobacter</taxon>
    </lineage>
</organism>
<evidence type="ECO:0000313" key="1">
    <source>
        <dbReference type="EMBL" id="ARM82329.1"/>
    </source>
</evidence>